<evidence type="ECO:0000259" key="2">
    <source>
        <dbReference type="SMART" id="SM00460"/>
    </source>
</evidence>
<feature type="region of interest" description="Disordered" evidence="1">
    <location>
        <begin position="1"/>
        <end position="51"/>
    </location>
</feature>
<proteinExistence type="predicted"/>
<evidence type="ECO:0000313" key="4">
    <source>
        <dbReference type="RefSeq" id="XP_013061335.2"/>
    </source>
</evidence>
<organism evidence="3 4">
    <name type="scientific">Biomphalaria glabrata</name>
    <name type="common">Bloodfluke planorb</name>
    <name type="synonym">Freshwater snail</name>
    <dbReference type="NCBI Taxonomy" id="6526"/>
    <lineage>
        <taxon>Eukaryota</taxon>
        <taxon>Metazoa</taxon>
        <taxon>Spiralia</taxon>
        <taxon>Lophotrochozoa</taxon>
        <taxon>Mollusca</taxon>
        <taxon>Gastropoda</taxon>
        <taxon>Heterobranchia</taxon>
        <taxon>Euthyneura</taxon>
        <taxon>Panpulmonata</taxon>
        <taxon>Hygrophila</taxon>
        <taxon>Lymnaeoidea</taxon>
        <taxon>Planorbidae</taxon>
        <taxon>Biomphalaria</taxon>
    </lineage>
</organism>
<evidence type="ECO:0000313" key="3">
    <source>
        <dbReference type="Proteomes" id="UP001165740"/>
    </source>
</evidence>
<gene>
    <name evidence="4" type="primary">LOC106050832</name>
</gene>
<feature type="compositionally biased region" description="Acidic residues" evidence="1">
    <location>
        <begin position="775"/>
        <end position="786"/>
    </location>
</feature>
<feature type="compositionally biased region" description="Basic and acidic residues" evidence="1">
    <location>
        <begin position="923"/>
        <end position="964"/>
    </location>
</feature>
<reference evidence="4" key="1">
    <citation type="submission" date="2025-08" db="UniProtKB">
        <authorList>
            <consortium name="RefSeq"/>
        </authorList>
    </citation>
    <scope>IDENTIFICATION</scope>
</reference>
<protein>
    <submittedName>
        <fullName evidence="4">Uncharacterized protein LOC106050832</fullName>
    </submittedName>
</protein>
<name>A0A9U8DUM0_BIOGL</name>
<accession>A0A9U8DUM0</accession>
<sequence length="964" mass="110794">MGCGSSKDSTPVAEKSNGARNDNPPIEPINVPDIDPRYPPPEPPPNTKDDIYRLSDYTAIDTRVKQQSRTYRTNTYDILIKSICANCTTELQKLRAIMVWLFLQDIHGSFYSGVTDPYTPRGYMKLIKARGGSYAAFLAQLCRAVGIPCNVIRGLGKGDKYEVGQQDLSHLESSWNAVYVADGWRLIHPLWAIYKEKQVDENKQSPLAGTKRSDIDEFFYLIDPNRLICFCKPHLDPWQLLKVKWEHRKFVKSPKFTQHYFTSGLMLPKKYNAIIYSDNGICVIDFDHQEYADPSLDATLTFNKDMSSDVMPQGTDLKDFIARVNTNSRKSVIFRFPVRGRYEADLFGGVSSGNPKIVEFRIECDDVGRDPQPFPMHPPGGFGLQPVASQFGISDPVPDSGIILVKPAQVKHFSFTCTQRLEAQATLFHNRVSSESFEDFLSTKCTADEVHVTVAIPDEELLEFALQIAVRPDGATRDFTVVANYLLVDENWKKKTAVVTPRPRISKNDEERLRKTLIAATQKNDIERLESAMLDFERNGLPDNGDLTRARHKLYQLHLQRLRKATLERKLEELDYAIESAKKSPVALDLIDTKEMNEAIMTRQQLRRLRLYMHKVLALNKATISEIHSYQRPRPLVHTVMKATFRILGEPRSKLQDWSYIQSSMRTLGRNSMISRMRRTDIVHLKKGQMKDAENYLSQTNKHLVRMCSAGAGTFYVWSNNMVSEFYGDKNLDPLDVWNSNNKWAKTKPSPRRQRIESRASEQLQDDPALRETDEFSGESAAEDDWNPNRTPTSKHGNPREEEDENRPRKKLETIEEAKPLKTKKNGQPKNQDSNDEYDQEGAKQNKKKKTESTDELGQKSKQKDPFETTRNRRPSDDWDPSNKRTPQREYSRQDKKPRREQFENKENQGLARNNSKNSAGKESLKTNKENSPARKVKKYESLLENDDRRYSEQIDNKPKPGRR</sequence>
<dbReference type="Gene3D" id="1.20.920.20">
    <property type="match status" value="1"/>
</dbReference>
<dbReference type="Pfam" id="PF01841">
    <property type="entry name" value="Transglut_core"/>
    <property type="match status" value="1"/>
</dbReference>
<dbReference type="PANTHER" id="PTHR47020:SF1">
    <property type="entry name" value="HILLARIN"/>
    <property type="match status" value="1"/>
</dbReference>
<dbReference type="SUPFAM" id="SSF54001">
    <property type="entry name" value="Cysteine proteinases"/>
    <property type="match status" value="1"/>
</dbReference>
<dbReference type="InterPro" id="IPR053041">
    <property type="entry name" value="Transglut-like_Superfamily_Mod"/>
</dbReference>
<dbReference type="InterPro" id="IPR038765">
    <property type="entry name" value="Papain-like_cys_pep_sf"/>
</dbReference>
<dbReference type="OrthoDB" id="6129702at2759"/>
<dbReference type="AlphaFoldDB" id="A0A9U8DUM0"/>
<feature type="compositionally biased region" description="Pro residues" evidence="1">
    <location>
        <begin position="37"/>
        <end position="46"/>
    </location>
</feature>
<dbReference type="InterPro" id="IPR056564">
    <property type="entry name" value="Ig-like_KY"/>
</dbReference>
<dbReference type="GeneID" id="106050832"/>
<dbReference type="PANTHER" id="PTHR47020">
    <property type="entry name" value="HILLARIN"/>
    <property type="match status" value="1"/>
</dbReference>
<dbReference type="RefSeq" id="XP_013061335.2">
    <property type="nucleotide sequence ID" value="XM_013205881.2"/>
</dbReference>
<feature type="compositionally biased region" description="Basic and acidic residues" evidence="1">
    <location>
        <begin position="851"/>
        <end position="907"/>
    </location>
</feature>
<dbReference type="Pfam" id="PF23265">
    <property type="entry name" value="Ig-like_KY"/>
    <property type="match status" value="1"/>
</dbReference>
<dbReference type="InterPro" id="IPR002931">
    <property type="entry name" value="Transglutaminase-like"/>
</dbReference>
<dbReference type="Gene3D" id="3.10.620.30">
    <property type="match status" value="1"/>
</dbReference>
<dbReference type="Proteomes" id="UP001165740">
    <property type="component" value="Chromosome 1"/>
</dbReference>
<dbReference type="KEGG" id="bgt:106050832"/>
<feature type="domain" description="Transglutaminase-like" evidence="2">
    <location>
        <begin position="126"/>
        <end position="191"/>
    </location>
</feature>
<feature type="compositionally biased region" description="Basic and acidic residues" evidence="1">
    <location>
        <begin position="811"/>
        <end position="820"/>
    </location>
</feature>
<feature type="region of interest" description="Disordered" evidence="1">
    <location>
        <begin position="740"/>
        <end position="964"/>
    </location>
</feature>
<feature type="compositionally biased region" description="Polar residues" evidence="1">
    <location>
        <begin position="911"/>
        <end position="921"/>
    </location>
</feature>
<dbReference type="SMART" id="SM00460">
    <property type="entry name" value="TGc"/>
    <property type="match status" value="1"/>
</dbReference>
<keyword evidence="3" id="KW-1185">Reference proteome</keyword>
<dbReference type="OMA" id="VRMCSAG"/>
<evidence type="ECO:0000256" key="1">
    <source>
        <dbReference type="SAM" id="MobiDB-lite"/>
    </source>
</evidence>